<gene>
    <name evidence="1" type="ORF">ILEXP_LOCUS51463</name>
</gene>
<dbReference type="AlphaFoldDB" id="A0ABC8UKA7"/>
<dbReference type="Gene3D" id="3.30.40.10">
    <property type="entry name" value="Zinc/RING finger domain, C3HC4 (zinc finger)"/>
    <property type="match status" value="1"/>
</dbReference>
<dbReference type="InterPro" id="IPR051986">
    <property type="entry name" value="Innate_Immune_Apopt_Reg"/>
</dbReference>
<dbReference type="EMBL" id="CAUOFW020008024">
    <property type="protein sequence ID" value="CAK9181409.1"/>
    <property type="molecule type" value="Genomic_DNA"/>
</dbReference>
<name>A0ABC8UKA7_9AQUA</name>
<evidence type="ECO:0000313" key="2">
    <source>
        <dbReference type="Proteomes" id="UP001642360"/>
    </source>
</evidence>
<reference evidence="1 2" key="1">
    <citation type="submission" date="2024-02" db="EMBL/GenBank/DDBJ databases">
        <authorList>
            <person name="Vignale AGUSTIN F."/>
            <person name="Sosa J E."/>
            <person name="Modenutti C."/>
        </authorList>
    </citation>
    <scope>NUCLEOTIDE SEQUENCE [LARGE SCALE GENOMIC DNA]</scope>
</reference>
<accession>A0ABC8UKA7</accession>
<dbReference type="PANTHER" id="PTHR16295:SF10">
    <property type="entry name" value="EXPRESSED PROTEIN"/>
    <property type="match status" value="1"/>
</dbReference>
<comment type="caution">
    <text evidence="1">The sequence shown here is derived from an EMBL/GenBank/DDBJ whole genome shotgun (WGS) entry which is preliminary data.</text>
</comment>
<organism evidence="1 2">
    <name type="scientific">Ilex paraguariensis</name>
    <name type="common">yerba mate</name>
    <dbReference type="NCBI Taxonomy" id="185542"/>
    <lineage>
        <taxon>Eukaryota</taxon>
        <taxon>Viridiplantae</taxon>
        <taxon>Streptophyta</taxon>
        <taxon>Embryophyta</taxon>
        <taxon>Tracheophyta</taxon>
        <taxon>Spermatophyta</taxon>
        <taxon>Magnoliopsida</taxon>
        <taxon>eudicotyledons</taxon>
        <taxon>Gunneridae</taxon>
        <taxon>Pentapetalae</taxon>
        <taxon>asterids</taxon>
        <taxon>campanulids</taxon>
        <taxon>Aquifoliales</taxon>
        <taxon>Aquifoliaceae</taxon>
        <taxon>Ilex</taxon>
    </lineage>
</organism>
<keyword evidence="2" id="KW-1185">Reference proteome</keyword>
<dbReference type="PANTHER" id="PTHR16295">
    <property type="entry name" value="TRAF-TYPE ZINC FINGER PROTEIN-RELATED"/>
    <property type="match status" value="1"/>
</dbReference>
<dbReference type="InterPro" id="IPR013083">
    <property type="entry name" value="Znf_RING/FYVE/PHD"/>
</dbReference>
<evidence type="ECO:0000313" key="1">
    <source>
        <dbReference type="EMBL" id="CAK9181409.1"/>
    </source>
</evidence>
<protein>
    <submittedName>
        <fullName evidence="1">Uncharacterized protein</fullName>
    </submittedName>
</protein>
<dbReference type="Proteomes" id="UP001642360">
    <property type="component" value="Unassembled WGS sequence"/>
</dbReference>
<sequence>MTRRTNFTLISLATNINATKEPVERDRSVFNLHPNKTVLRIRDNSDKRRGVLCGIPTWALMAVASSDHVTSICPHCDRAIPSSNIDLHYAHCSRNLEKCKVCGDMVPKKYAEEHFLGTHAPVCEILL</sequence>
<proteinExistence type="predicted"/>